<dbReference type="InterPro" id="IPR051911">
    <property type="entry name" value="SDR_oxidoreductase"/>
</dbReference>
<dbReference type="Proteomes" id="UP000241201">
    <property type="component" value="Unassembled WGS sequence"/>
</dbReference>
<evidence type="ECO:0000256" key="1">
    <source>
        <dbReference type="ARBA" id="ARBA00006484"/>
    </source>
</evidence>
<evidence type="ECO:0000313" key="5">
    <source>
        <dbReference type="Proteomes" id="UP000241201"/>
    </source>
</evidence>
<gene>
    <name evidence="4" type="ORF">C7U55_09165</name>
</gene>
<dbReference type="GeneID" id="77471259"/>
<evidence type="ECO:0000256" key="2">
    <source>
        <dbReference type="ARBA" id="ARBA00023002"/>
    </source>
</evidence>
<dbReference type="Gene3D" id="3.40.50.720">
    <property type="entry name" value="NAD(P)-binding Rossmann-like Domain"/>
    <property type="match status" value="1"/>
</dbReference>
<organism evidence="4 5">
    <name type="scientific">Faecalibacillus faecis</name>
    <dbReference type="NCBI Taxonomy" id="1982628"/>
    <lineage>
        <taxon>Bacteria</taxon>
        <taxon>Bacillati</taxon>
        <taxon>Bacillota</taxon>
        <taxon>Erysipelotrichia</taxon>
        <taxon>Erysipelotrichales</taxon>
        <taxon>Coprobacillaceae</taxon>
        <taxon>Faecalibacillus</taxon>
    </lineage>
</organism>
<dbReference type="InterPro" id="IPR036291">
    <property type="entry name" value="NAD(P)-bd_dom_sf"/>
</dbReference>
<protein>
    <recommendedName>
        <fullName evidence="6">Short-chain dehydrogenase/reductase</fullName>
    </recommendedName>
</protein>
<name>A0A2T3FWJ3_9FIRM</name>
<reference evidence="5" key="1">
    <citation type="submission" date="2018-03" db="EMBL/GenBank/DDBJ databases">
        <title>Lachnoclostridium SNUG30370 gen.nov., sp.nov., isolated from human faeces.</title>
        <authorList>
            <person name="Seo B."/>
            <person name="Jeon K."/>
            <person name="Ko G."/>
        </authorList>
    </citation>
    <scope>NUCLEOTIDE SEQUENCE [LARGE SCALE GENOMIC DNA]</scope>
    <source>
        <strain evidence="5">SNUG30370</strain>
    </source>
</reference>
<comment type="similarity">
    <text evidence="1 3">Belongs to the short-chain dehydrogenases/reductases (SDR) family.</text>
</comment>
<proteinExistence type="inferred from homology"/>
<accession>A0A2T3FWJ3</accession>
<dbReference type="PANTHER" id="PTHR43976">
    <property type="entry name" value="SHORT CHAIN DEHYDROGENASE"/>
    <property type="match status" value="1"/>
</dbReference>
<keyword evidence="2" id="KW-0560">Oxidoreductase</keyword>
<dbReference type="PANTHER" id="PTHR43976:SF16">
    <property type="entry name" value="SHORT-CHAIN DEHYDROGENASE_REDUCTASE FAMILY PROTEIN"/>
    <property type="match status" value="1"/>
</dbReference>
<dbReference type="AlphaFoldDB" id="A0A2T3FWJ3"/>
<dbReference type="InterPro" id="IPR002347">
    <property type="entry name" value="SDR_fam"/>
</dbReference>
<evidence type="ECO:0000256" key="3">
    <source>
        <dbReference type="RuleBase" id="RU000363"/>
    </source>
</evidence>
<dbReference type="SUPFAM" id="SSF51735">
    <property type="entry name" value="NAD(P)-binding Rossmann-fold domains"/>
    <property type="match status" value="1"/>
</dbReference>
<dbReference type="PRINTS" id="PR00080">
    <property type="entry name" value="SDRFAMILY"/>
</dbReference>
<dbReference type="GO" id="GO:0016491">
    <property type="term" value="F:oxidoreductase activity"/>
    <property type="evidence" value="ECO:0007669"/>
    <property type="project" value="UniProtKB-KW"/>
</dbReference>
<dbReference type="CDD" id="cd05374">
    <property type="entry name" value="17beta-HSD-like_SDR_c"/>
    <property type="match status" value="1"/>
</dbReference>
<comment type="caution">
    <text evidence="4">The sequence shown here is derived from an EMBL/GenBank/DDBJ whole genome shotgun (WGS) entry which is preliminary data.</text>
</comment>
<dbReference type="RefSeq" id="WP_106988314.1">
    <property type="nucleotide sequence ID" value="NZ_PYLP01000012.1"/>
</dbReference>
<dbReference type="EMBL" id="PYLP01000012">
    <property type="protein sequence ID" value="PST39646.1"/>
    <property type="molecule type" value="Genomic_DNA"/>
</dbReference>
<keyword evidence="5" id="KW-1185">Reference proteome</keyword>
<sequence length="269" mass="30421">MKTIVITGASSGIGKATTKYFASKGWQVIATMRNVEKEKELNLLENVDLITLDVTDSKSIDLAYQSIQDKYHKIDVLLNNAGYCLFGPLELSSEKQIIDTYNTLLVGLTLVTRKFIPLLRENKQGTIISVSSVGGVLTLPLTPTYHAAKYAVEGLMEALSYELSPFNIDCKIIEPGGIQTDFWNRSYQMSEGIENSVYEKEAKAYLERMTQPVSPNRSKPEDVAKVIYEAATDGKHHWRYTVACDEFIKHRQSMSDDEWYETTCKNYMK</sequence>
<evidence type="ECO:0000313" key="4">
    <source>
        <dbReference type="EMBL" id="PST39646.1"/>
    </source>
</evidence>
<dbReference type="Pfam" id="PF00106">
    <property type="entry name" value="adh_short"/>
    <property type="match status" value="1"/>
</dbReference>
<dbReference type="PRINTS" id="PR00081">
    <property type="entry name" value="GDHRDH"/>
</dbReference>
<evidence type="ECO:0008006" key="6">
    <source>
        <dbReference type="Google" id="ProtNLM"/>
    </source>
</evidence>